<keyword evidence="2" id="KW-1185">Reference proteome</keyword>
<evidence type="ECO:0000313" key="2">
    <source>
        <dbReference type="Proteomes" id="UP001340816"/>
    </source>
</evidence>
<gene>
    <name evidence="1" type="ORF">OHB35_03135</name>
</gene>
<dbReference type="Proteomes" id="UP001340816">
    <property type="component" value="Chromosome"/>
</dbReference>
<sequence length="144" mass="15366">MTHGALVTWAGRNEGRFGTTVAEFTGDAQGWELAASPRFRGELLAVGRPQGVEVGVACSVEDVGEAGTAVTAVLVRLPGQRSPVRLSRREIRRLDLPYGVDSVETGDRELRVRYEGWPHSPSAVDVLVDAAVHLAANPHDVGDA</sequence>
<evidence type="ECO:0000313" key="1">
    <source>
        <dbReference type="EMBL" id="WSD12279.1"/>
    </source>
</evidence>
<reference evidence="1 2" key="1">
    <citation type="submission" date="2022-10" db="EMBL/GenBank/DDBJ databases">
        <title>The complete genomes of actinobacterial strains from the NBC collection.</title>
        <authorList>
            <person name="Joergensen T.S."/>
            <person name="Alvarez Arevalo M."/>
            <person name="Sterndorff E.B."/>
            <person name="Faurdal D."/>
            <person name="Vuksanovic O."/>
            <person name="Mourched A.-S."/>
            <person name="Charusanti P."/>
            <person name="Shaw S."/>
            <person name="Blin K."/>
            <person name="Weber T."/>
        </authorList>
    </citation>
    <scope>NUCLEOTIDE SEQUENCE [LARGE SCALE GENOMIC DNA]</scope>
    <source>
        <strain evidence="1 2">NBC 01752</strain>
    </source>
</reference>
<dbReference type="EMBL" id="CP109135">
    <property type="protein sequence ID" value="WSD12279.1"/>
    <property type="molecule type" value="Genomic_DNA"/>
</dbReference>
<organism evidence="1 2">
    <name type="scientific">Streptomyces phaeochromogenes</name>
    <dbReference type="NCBI Taxonomy" id="1923"/>
    <lineage>
        <taxon>Bacteria</taxon>
        <taxon>Bacillati</taxon>
        <taxon>Actinomycetota</taxon>
        <taxon>Actinomycetes</taxon>
        <taxon>Kitasatosporales</taxon>
        <taxon>Streptomycetaceae</taxon>
        <taxon>Streptomyces</taxon>
        <taxon>Streptomyces phaeochromogenes group</taxon>
    </lineage>
</organism>
<dbReference type="RefSeq" id="WP_326757722.1">
    <property type="nucleotide sequence ID" value="NZ_CP109135.1"/>
</dbReference>
<protein>
    <submittedName>
        <fullName evidence="1">Uncharacterized protein</fullName>
    </submittedName>
</protein>
<proteinExistence type="predicted"/>
<accession>A0ABZ1H1Z2</accession>
<name>A0ABZ1H1Z2_STRPH</name>